<dbReference type="InterPro" id="IPR003593">
    <property type="entry name" value="AAA+_ATPase"/>
</dbReference>
<comment type="catalytic activity">
    <reaction evidence="6">
        <text>ATP + H2O = ADP + phosphate + H(+)</text>
        <dbReference type="Rhea" id="RHEA:13065"/>
        <dbReference type="ChEBI" id="CHEBI:15377"/>
        <dbReference type="ChEBI" id="CHEBI:15378"/>
        <dbReference type="ChEBI" id="CHEBI:30616"/>
        <dbReference type="ChEBI" id="CHEBI:43474"/>
        <dbReference type="ChEBI" id="CHEBI:456216"/>
    </reaction>
</comment>
<keyword evidence="9" id="KW-1133">Transmembrane helix</keyword>
<dbReference type="GO" id="GO:0005524">
    <property type="term" value="F:ATP binding"/>
    <property type="evidence" value="ECO:0007669"/>
    <property type="project" value="UniProtKB-KW"/>
</dbReference>
<sequence length="571" mass="64561">MAVPASKKPLLLSFLWFGLFVAAASAGSFYDSFDITWGDGRADVYESGQLLTCTLDKVSGSGFQSKKEYLYASLLGVLAFCQTLMNSLFPPELRFAVTKHLNRLSQLFSSYCYFDITEIDGVNTNELYDAVQLYLTSSASSTVTSNRLSLIRATNSSSTTFALSNNDSIADTFDSATVLWEHVVAQRQTQTFAWRPMPDEKRGFTLRIEKKYKSFILDSYLDHIMETANEIRRKNQDRLLYTNSRGGGGMDSRGLPWESVPFKHPSTFETLAMDPAKKRRIMEDLKDFAECESFYRKTGRAWKRGYLLYGPPGTGKSSMIAAMANYLGYDIYDLELAEVRSNSELRKLLMKTSSKSIIVIEDIDCSIELKNRRSKKKQSYYEPEMMLTGSGLGGDEGNGNTITLSGLLNFTDGLWSCCGSERIFVFTTNHIEKLDPALLRSGRMDMHIYMSYCTFASVKILLKNYLGYEEGDLSDDVLKELERVVDKAEITPADVSEALIKNRRDKERAVRELLEDMKRRVERNEKNGKLRGQIGMLAVADDAEEQEKRALDSPYGEEEEIEDSICKNSED</sequence>
<organism evidence="12">
    <name type="scientific">Brassica napus</name>
    <name type="common">Rape</name>
    <dbReference type="NCBI Taxonomy" id="3708"/>
    <lineage>
        <taxon>Eukaryota</taxon>
        <taxon>Viridiplantae</taxon>
        <taxon>Streptophyta</taxon>
        <taxon>Embryophyta</taxon>
        <taxon>Tracheophyta</taxon>
        <taxon>Spermatophyta</taxon>
        <taxon>Magnoliopsida</taxon>
        <taxon>eudicotyledons</taxon>
        <taxon>Gunneridae</taxon>
        <taxon>Pentapetalae</taxon>
        <taxon>rosids</taxon>
        <taxon>malvids</taxon>
        <taxon>Brassicales</taxon>
        <taxon>Brassicaceae</taxon>
        <taxon>Brassiceae</taxon>
        <taxon>Brassica</taxon>
    </lineage>
</organism>
<evidence type="ECO:0000256" key="2">
    <source>
        <dbReference type="ARBA" id="ARBA00007448"/>
    </source>
</evidence>
<evidence type="ECO:0000256" key="1">
    <source>
        <dbReference type="ARBA" id="ARBA00001946"/>
    </source>
</evidence>
<dbReference type="Pfam" id="PF14363">
    <property type="entry name" value="AAA_assoc"/>
    <property type="match status" value="1"/>
</dbReference>
<dbReference type="AlphaFoldDB" id="A0A816N756"/>
<evidence type="ECO:0000313" key="12">
    <source>
        <dbReference type="EMBL" id="CAF2028293.1"/>
    </source>
</evidence>
<dbReference type="Gene3D" id="3.40.50.300">
    <property type="entry name" value="P-loop containing nucleotide triphosphate hydrolases"/>
    <property type="match status" value="1"/>
</dbReference>
<dbReference type="SMART" id="SM00382">
    <property type="entry name" value="AAA"/>
    <property type="match status" value="1"/>
</dbReference>
<keyword evidence="3" id="KW-0378">Hydrolase</keyword>
<accession>A0A816N756</accession>
<dbReference type="Pfam" id="PF25568">
    <property type="entry name" value="AAA_lid_At3g28540"/>
    <property type="match status" value="1"/>
</dbReference>
<comment type="similarity">
    <text evidence="2">Belongs to the AAA ATPase family. BCS1 subfamily.</text>
</comment>
<dbReference type="CDD" id="cd19510">
    <property type="entry name" value="RecA-like_BCS1"/>
    <property type="match status" value="1"/>
</dbReference>
<evidence type="ECO:0000256" key="9">
    <source>
        <dbReference type="SAM" id="Phobius"/>
    </source>
</evidence>
<dbReference type="GO" id="GO:0016887">
    <property type="term" value="F:ATP hydrolysis activity"/>
    <property type="evidence" value="ECO:0007669"/>
    <property type="project" value="InterPro"/>
</dbReference>
<dbReference type="InterPro" id="IPR025753">
    <property type="entry name" value="AAA_N_dom"/>
</dbReference>
<dbReference type="InterPro" id="IPR050747">
    <property type="entry name" value="Mitochondrial_chaperone_BCS1"/>
</dbReference>
<protein>
    <submittedName>
        <fullName evidence="12">(rape) hypothetical protein</fullName>
    </submittedName>
</protein>
<feature type="chain" id="PRO_5032897216" evidence="10">
    <location>
        <begin position="27"/>
        <end position="571"/>
    </location>
</feature>
<feature type="domain" description="AAA+ ATPase" evidence="11">
    <location>
        <begin position="302"/>
        <end position="454"/>
    </location>
</feature>
<dbReference type="SUPFAM" id="SSF52540">
    <property type="entry name" value="P-loop containing nucleoside triphosphate hydrolases"/>
    <property type="match status" value="1"/>
</dbReference>
<evidence type="ECO:0000259" key="11">
    <source>
        <dbReference type="SMART" id="SM00382"/>
    </source>
</evidence>
<dbReference type="PANTHER" id="PTHR23070">
    <property type="entry name" value="BCS1 AAA-TYPE ATPASE"/>
    <property type="match status" value="1"/>
</dbReference>
<feature type="signal peptide" evidence="10">
    <location>
        <begin position="1"/>
        <end position="26"/>
    </location>
</feature>
<evidence type="ECO:0000256" key="7">
    <source>
        <dbReference type="SAM" id="Coils"/>
    </source>
</evidence>
<dbReference type="Pfam" id="PF00004">
    <property type="entry name" value="AAA"/>
    <property type="match status" value="1"/>
</dbReference>
<feature type="coiled-coil region" evidence="7">
    <location>
        <begin position="496"/>
        <end position="527"/>
    </location>
</feature>
<dbReference type="InterPro" id="IPR027417">
    <property type="entry name" value="P-loop_NTPase"/>
</dbReference>
<feature type="transmembrane region" description="Helical" evidence="9">
    <location>
        <begin position="69"/>
        <end position="89"/>
    </location>
</feature>
<dbReference type="GO" id="GO:0006950">
    <property type="term" value="P:response to stress"/>
    <property type="evidence" value="ECO:0007669"/>
    <property type="project" value="UniProtKB-ARBA"/>
</dbReference>
<evidence type="ECO:0000256" key="6">
    <source>
        <dbReference type="ARBA" id="ARBA00049360"/>
    </source>
</evidence>
<feature type="region of interest" description="Disordered" evidence="8">
    <location>
        <begin position="541"/>
        <end position="571"/>
    </location>
</feature>
<dbReference type="EMBL" id="HG994371">
    <property type="protein sequence ID" value="CAF2028293.1"/>
    <property type="molecule type" value="Genomic_DNA"/>
</dbReference>
<keyword evidence="4" id="KW-0067">ATP-binding</keyword>
<keyword evidence="9" id="KW-0472">Membrane</keyword>
<evidence type="ECO:0000256" key="4">
    <source>
        <dbReference type="ARBA" id="ARBA00022840"/>
    </source>
</evidence>
<evidence type="ECO:0000256" key="10">
    <source>
        <dbReference type="SAM" id="SignalP"/>
    </source>
</evidence>
<dbReference type="InterPro" id="IPR003959">
    <property type="entry name" value="ATPase_AAA_core"/>
</dbReference>
<evidence type="ECO:0000256" key="8">
    <source>
        <dbReference type="SAM" id="MobiDB-lite"/>
    </source>
</evidence>
<gene>
    <name evidence="12" type="ORF">DARMORV10_C07P54530.1</name>
</gene>
<keyword evidence="7" id="KW-0175">Coiled coil</keyword>
<dbReference type="InterPro" id="IPR058017">
    <property type="entry name" value="At3g28540-like_C"/>
</dbReference>
<reference evidence="12" key="1">
    <citation type="submission" date="2021-01" db="EMBL/GenBank/DDBJ databases">
        <authorList>
            <consortium name="Genoscope - CEA"/>
            <person name="William W."/>
        </authorList>
    </citation>
    <scope>NUCLEOTIDE SEQUENCE</scope>
</reference>
<evidence type="ECO:0000256" key="5">
    <source>
        <dbReference type="ARBA" id="ARBA00022842"/>
    </source>
</evidence>
<dbReference type="Gene3D" id="2.60.120.200">
    <property type="match status" value="1"/>
</dbReference>
<keyword evidence="10" id="KW-0732">Signal</keyword>
<keyword evidence="5" id="KW-0460">Magnesium</keyword>
<keyword evidence="4" id="KW-0547">Nucleotide-binding</keyword>
<keyword evidence="9" id="KW-0812">Transmembrane</keyword>
<comment type="cofactor">
    <cofactor evidence="1">
        <name>Mg(2+)</name>
        <dbReference type="ChEBI" id="CHEBI:18420"/>
    </cofactor>
</comment>
<evidence type="ECO:0000256" key="3">
    <source>
        <dbReference type="ARBA" id="ARBA00022801"/>
    </source>
</evidence>
<dbReference type="Gene3D" id="6.10.280.40">
    <property type="match status" value="1"/>
</dbReference>
<name>A0A816N756_BRANA</name>
<proteinExistence type="inferred from homology"/>
<dbReference type="Proteomes" id="UP001295469">
    <property type="component" value="Chromosome C07"/>
</dbReference>